<evidence type="ECO:0000313" key="1">
    <source>
        <dbReference type="EMBL" id="BDZ41619.1"/>
    </source>
</evidence>
<accession>A0ABM8G0S8</accession>
<organism evidence="1 2">
    <name type="scientific">Paraoerskovia sediminicola</name>
    <dbReference type="NCBI Taxonomy" id="1138587"/>
    <lineage>
        <taxon>Bacteria</taxon>
        <taxon>Bacillati</taxon>
        <taxon>Actinomycetota</taxon>
        <taxon>Actinomycetes</taxon>
        <taxon>Micrococcales</taxon>
        <taxon>Cellulomonadaceae</taxon>
        <taxon>Paraoerskovia</taxon>
    </lineage>
</organism>
<dbReference type="EMBL" id="AP027729">
    <property type="protein sequence ID" value="BDZ41619.1"/>
    <property type="molecule type" value="Genomic_DNA"/>
</dbReference>
<sequence length="356" mass="37747">MPTLPPSLPSLPATSPAGYQARHLLVLPDDVVVDEVETLALSRFAGTRWDVVPTGVVPAAAAPRVARPGEPGVLRTSRHTTLTGPFAPVPGLPHGSSAVFDVTVPRERGEAPYPGGGDRDGLGRAFPHGLPHREEGRVVAWLVDAARRLGGHLALDATADGRAAVVLTPDPSVAVDMTVYSDVWLDPDAAQSVLSAVDVRIRLAMDGAEWSGPPRGIADLPLYRGEQMEAETRRRIHAAADEVDIRALTSGEPLDGYGLLLDLGVDGMVAVEVDGQDELPLLLRGLPWTQGGAVAYRVRWEPSDLEASQDEHPSLDFRVARKRAAELVADLARVLHGAVGGEIADDAGFLVEPDDL</sequence>
<proteinExistence type="predicted"/>
<dbReference type="RefSeq" id="WP_286218730.1">
    <property type="nucleotide sequence ID" value="NZ_AP027729.1"/>
</dbReference>
<gene>
    <name evidence="1" type="ORF">GCM10025865_09180</name>
</gene>
<keyword evidence="2" id="KW-1185">Reference proteome</keyword>
<dbReference type="Proteomes" id="UP001321475">
    <property type="component" value="Chromosome"/>
</dbReference>
<protein>
    <submittedName>
        <fullName evidence="1">Uncharacterized protein</fullName>
    </submittedName>
</protein>
<reference evidence="2" key="1">
    <citation type="journal article" date="2019" name="Int. J. Syst. Evol. Microbiol.">
        <title>The Global Catalogue of Microorganisms (GCM) 10K type strain sequencing project: providing services to taxonomists for standard genome sequencing and annotation.</title>
        <authorList>
            <consortium name="The Broad Institute Genomics Platform"/>
            <consortium name="The Broad Institute Genome Sequencing Center for Infectious Disease"/>
            <person name="Wu L."/>
            <person name="Ma J."/>
        </authorList>
    </citation>
    <scope>NUCLEOTIDE SEQUENCE [LARGE SCALE GENOMIC DNA]</scope>
    <source>
        <strain evidence="2">NBRC 108565</strain>
    </source>
</reference>
<evidence type="ECO:0000313" key="2">
    <source>
        <dbReference type="Proteomes" id="UP001321475"/>
    </source>
</evidence>
<name>A0ABM8G0S8_9CELL</name>